<evidence type="ECO:0000313" key="7">
    <source>
        <dbReference type="Proteomes" id="UP000281553"/>
    </source>
</evidence>
<keyword evidence="2" id="KW-0378">Hydrolase</keyword>
<dbReference type="GO" id="GO:0003723">
    <property type="term" value="F:RNA binding"/>
    <property type="evidence" value="ECO:0007669"/>
    <property type="project" value="TreeGrafter"/>
</dbReference>
<evidence type="ECO:0000313" key="6">
    <source>
        <dbReference type="EMBL" id="VDN09761.1"/>
    </source>
</evidence>
<dbReference type="InterPro" id="IPR048333">
    <property type="entry name" value="HA2_WH"/>
</dbReference>
<dbReference type="GO" id="GO:0005524">
    <property type="term" value="F:ATP binding"/>
    <property type="evidence" value="ECO:0007669"/>
    <property type="project" value="UniProtKB-KW"/>
</dbReference>
<dbReference type="PANTHER" id="PTHR18934:SF99">
    <property type="entry name" value="ATP-DEPENDENT RNA HELICASE DHX37-RELATED"/>
    <property type="match status" value="1"/>
</dbReference>
<evidence type="ECO:0000256" key="3">
    <source>
        <dbReference type="ARBA" id="ARBA00022806"/>
    </source>
</evidence>
<accession>A0A3P7LU75</accession>
<reference evidence="6 7" key="1">
    <citation type="submission" date="2018-11" db="EMBL/GenBank/DDBJ databases">
        <authorList>
            <consortium name="Pathogen Informatics"/>
        </authorList>
    </citation>
    <scope>NUCLEOTIDE SEQUENCE [LARGE SCALE GENOMIC DNA]</scope>
</reference>
<dbReference type="SMART" id="SM00847">
    <property type="entry name" value="HA2"/>
    <property type="match status" value="1"/>
</dbReference>
<keyword evidence="1" id="KW-0547">Nucleotide-binding</keyword>
<dbReference type="Proteomes" id="UP000281553">
    <property type="component" value="Unassembled WGS sequence"/>
</dbReference>
<feature type="domain" description="Helicase-associated" evidence="5">
    <location>
        <begin position="11"/>
        <end position="123"/>
    </location>
</feature>
<evidence type="ECO:0000256" key="2">
    <source>
        <dbReference type="ARBA" id="ARBA00022801"/>
    </source>
</evidence>
<dbReference type="EMBL" id="UYRU01047726">
    <property type="protein sequence ID" value="VDN09761.1"/>
    <property type="molecule type" value="Genomic_DNA"/>
</dbReference>
<dbReference type="AlphaFoldDB" id="A0A3P7LU75"/>
<evidence type="ECO:0000259" key="5">
    <source>
        <dbReference type="SMART" id="SM00847"/>
    </source>
</evidence>
<dbReference type="PANTHER" id="PTHR18934">
    <property type="entry name" value="ATP-DEPENDENT RNA HELICASE"/>
    <property type="match status" value="1"/>
</dbReference>
<dbReference type="Gene3D" id="1.20.120.1080">
    <property type="match status" value="1"/>
</dbReference>
<keyword evidence="3" id="KW-0347">Helicase</keyword>
<sequence>MEPPRKASVQSGLELLKRLGALSVNPPESAAETAGISSCNGINGNVSEHGEQITRPLKLTPLGRVLSAFPLEPRLARTLVSAANLGCLVEAITAVSMLYVSPVFYVPQERREDYSEVSCLMWLAGSQVTTDNGVLDPELVIAAVVLLLAQPDQNSVTLLVK</sequence>
<evidence type="ECO:0000256" key="1">
    <source>
        <dbReference type="ARBA" id="ARBA00022741"/>
    </source>
</evidence>
<proteinExistence type="predicted"/>
<gene>
    <name evidence="6" type="ORF">DILT_LOCUS5592</name>
</gene>
<evidence type="ECO:0000256" key="4">
    <source>
        <dbReference type="ARBA" id="ARBA00022840"/>
    </source>
</evidence>
<name>A0A3P7LU75_DIBLA</name>
<dbReference type="Pfam" id="PF04408">
    <property type="entry name" value="WHD_HA2"/>
    <property type="match status" value="1"/>
</dbReference>
<dbReference type="InterPro" id="IPR007502">
    <property type="entry name" value="Helicase-assoc_dom"/>
</dbReference>
<dbReference type="OrthoDB" id="10253254at2759"/>
<keyword evidence="4" id="KW-0067">ATP-binding</keyword>
<organism evidence="6 7">
    <name type="scientific">Dibothriocephalus latus</name>
    <name type="common">Fish tapeworm</name>
    <name type="synonym">Diphyllobothrium latum</name>
    <dbReference type="NCBI Taxonomy" id="60516"/>
    <lineage>
        <taxon>Eukaryota</taxon>
        <taxon>Metazoa</taxon>
        <taxon>Spiralia</taxon>
        <taxon>Lophotrochozoa</taxon>
        <taxon>Platyhelminthes</taxon>
        <taxon>Cestoda</taxon>
        <taxon>Eucestoda</taxon>
        <taxon>Diphyllobothriidea</taxon>
        <taxon>Diphyllobothriidae</taxon>
        <taxon>Dibothriocephalus</taxon>
    </lineage>
</organism>
<protein>
    <recommendedName>
        <fullName evidence="5">Helicase-associated domain-containing protein</fullName>
    </recommendedName>
</protein>
<dbReference type="GO" id="GO:0004386">
    <property type="term" value="F:helicase activity"/>
    <property type="evidence" value="ECO:0007669"/>
    <property type="project" value="UniProtKB-KW"/>
</dbReference>
<keyword evidence="7" id="KW-1185">Reference proteome</keyword>
<dbReference type="Pfam" id="PF21010">
    <property type="entry name" value="HA2_C"/>
    <property type="match status" value="1"/>
</dbReference>
<dbReference type="GO" id="GO:0016787">
    <property type="term" value="F:hydrolase activity"/>
    <property type="evidence" value="ECO:0007669"/>
    <property type="project" value="UniProtKB-KW"/>
</dbReference>